<dbReference type="GO" id="GO:0005634">
    <property type="term" value="C:nucleus"/>
    <property type="evidence" value="ECO:0007669"/>
    <property type="project" value="UniProtKB-SubCell"/>
</dbReference>
<keyword evidence="3" id="KW-0479">Metal-binding</keyword>
<dbReference type="PANTHER" id="PTHR13204">
    <property type="entry name" value="PTD012 PROTEIN"/>
    <property type="match status" value="1"/>
</dbReference>
<dbReference type="GO" id="GO:0008270">
    <property type="term" value="F:zinc ion binding"/>
    <property type="evidence" value="ECO:0007669"/>
    <property type="project" value="TreeGrafter"/>
</dbReference>
<feature type="domain" description="DUF1907" evidence="7">
    <location>
        <begin position="1"/>
        <end position="103"/>
    </location>
</feature>
<dbReference type="Proteomes" id="UP000887565">
    <property type="component" value="Unplaced"/>
</dbReference>
<dbReference type="SUPFAM" id="SSF117856">
    <property type="entry name" value="AF0104/ALDC/Ptd012-like"/>
    <property type="match status" value="1"/>
</dbReference>
<evidence type="ECO:0000313" key="8">
    <source>
        <dbReference type="Proteomes" id="UP000887565"/>
    </source>
</evidence>
<comment type="subcellular location">
    <subcellularLocation>
        <location evidence="1">Nucleus</location>
    </subcellularLocation>
</comment>
<keyword evidence="8" id="KW-1185">Reference proteome</keyword>
<dbReference type="Pfam" id="PF08925">
    <property type="entry name" value="DUF1907"/>
    <property type="match status" value="1"/>
</dbReference>
<evidence type="ECO:0000256" key="5">
    <source>
        <dbReference type="ARBA" id="ARBA00022833"/>
    </source>
</evidence>
<evidence type="ECO:0000313" key="9">
    <source>
        <dbReference type="WBParaSite" id="nRc.2.0.1.t17496-RA"/>
    </source>
</evidence>
<dbReference type="PANTHER" id="PTHR13204:SF1">
    <property type="entry name" value="ESTER HYDROLASE C11ORF54"/>
    <property type="match status" value="1"/>
</dbReference>
<keyword evidence="6" id="KW-0539">Nucleus</keyword>
<dbReference type="WBParaSite" id="nRc.2.0.1.t17496-RA">
    <property type="protein sequence ID" value="nRc.2.0.1.t17496-RA"/>
    <property type="gene ID" value="nRc.2.0.1.g17496"/>
</dbReference>
<evidence type="ECO:0000256" key="6">
    <source>
        <dbReference type="ARBA" id="ARBA00023242"/>
    </source>
</evidence>
<dbReference type="AlphaFoldDB" id="A0A915IUI6"/>
<name>A0A915IUI6_ROMCU</name>
<evidence type="ECO:0000256" key="3">
    <source>
        <dbReference type="ARBA" id="ARBA00022723"/>
    </source>
</evidence>
<evidence type="ECO:0000256" key="1">
    <source>
        <dbReference type="ARBA" id="ARBA00004123"/>
    </source>
</evidence>
<reference evidence="9" key="1">
    <citation type="submission" date="2022-11" db="UniProtKB">
        <authorList>
            <consortium name="WormBaseParasite"/>
        </authorList>
    </citation>
    <scope>IDENTIFICATION</scope>
</reference>
<sequence>LKQKLRENFANVNVTIVDCPDLTQSPFGLKARGICGSQRIVDVGGPGNLFPVIKKTTYKLDEICKTAELESCLAIGPGAGPVHLLGYNTEASLSLFSVWNIHH</sequence>
<dbReference type="GO" id="GO:0016788">
    <property type="term" value="F:hydrolase activity, acting on ester bonds"/>
    <property type="evidence" value="ECO:0007669"/>
    <property type="project" value="TreeGrafter"/>
</dbReference>
<comment type="subunit">
    <text evidence="2">Monomer.</text>
</comment>
<evidence type="ECO:0000256" key="2">
    <source>
        <dbReference type="ARBA" id="ARBA00011245"/>
    </source>
</evidence>
<dbReference type="InterPro" id="IPR015021">
    <property type="entry name" value="C11orf54_DUF1907"/>
</dbReference>
<organism evidence="8 9">
    <name type="scientific">Romanomermis culicivorax</name>
    <name type="common">Nematode worm</name>
    <dbReference type="NCBI Taxonomy" id="13658"/>
    <lineage>
        <taxon>Eukaryota</taxon>
        <taxon>Metazoa</taxon>
        <taxon>Ecdysozoa</taxon>
        <taxon>Nematoda</taxon>
        <taxon>Enoplea</taxon>
        <taxon>Dorylaimia</taxon>
        <taxon>Mermithida</taxon>
        <taxon>Mermithoidea</taxon>
        <taxon>Mermithidae</taxon>
        <taxon>Romanomermis</taxon>
    </lineage>
</organism>
<dbReference type="SMART" id="SM01168">
    <property type="entry name" value="DUF1907"/>
    <property type="match status" value="1"/>
</dbReference>
<proteinExistence type="predicted"/>
<keyword evidence="5" id="KW-0862">Zinc</keyword>
<keyword evidence="4" id="KW-0378">Hydrolase</keyword>
<accession>A0A915IUI6</accession>
<evidence type="ECO:0000256" key="4">
    <source>
        <dbReference type="ARBA" id="ARBA00022801"/>
    </source>
</evidence>
<evidence type="ECO:0000259" key="7">
    <source>
        <dbReference type="SMART" id="SM01168"/>
    </source>
</evidence>
<protein>
    <submittedName>
        <fullName evidence="9">DUF1907 domain-containing protein</fullName>
    </submittedName>
</protein>